<sequence length="324" mass="32761">MSELKDTGTAVRIAEVVRGGFVESVHLGHAVVVDGDGKVVWAAGDPGVTMLPRSSAKPLQAVASQRAGAGLSGTLLAVACGSHTGEEFHVEAVDAILDRAGLPRESLRNVADYPEDLPARYRLVRAGGEPAPVYMNCSGKHAAMLAACVVNGWDLDGYLEPAHPMQRLVVETVERLSGETVPLTVTDGCGAPCPAVTLTGLARSFGRIAAAPAGTADGDVATVMRAHPEYVGGTGHVNTRFAQLAPGAVVKGGAEGVLVAALPDGTAVAVKCLDGNPRAGTAVAVHALRAAGADLPGLGELTELAVTGGGLPVGRIDITVKGQS</sequence>
<dbReference type="InterPro" id="IPR010349">
    <property type="entry name" value="Asparaginase_II"/>
</dbReference>
<evidence type="ECO:0000313" key="2">
    <source>
        <dbReference type="Proteomes" id="UP000548476"/>
    </source>
</evidence>
<accession>A0A841F9R4</accession>
<dbReference type="RefSeq" id="WP_184786797.1">
    <property type="nucleotide sequence ID" value="NZ_BONT01000013.1"/>
</dbReference>
<organism evidence="1 2">
    <name type="scientific">Phytomonospora endophytica</name>
    <dbReference type="NCBI Taxonomy" id="714109"/>
    <lineage>
        <taxon>Bacteria</taxon>
        <taxon>Bacillati</taxon>
        <taxon>Actinomycetota</taxon>
        <taxon>Actinomycetes</taxon>
        <taxon>Micromonosporales</taxon>
        <taxon>Micromonosporaceae</taxon>
        <taxon>Phytomonospora</taxon>
    </lineage>
</organism>
<dbReference type="PANTHER" id="PTHR42110:SF1">
    <property type="entry name" value="L-ASPARAGINASE, PUTATIVE (AFU_ORTHOLOGUE AFUA_3G11890)-RELATED"/>
    <property type="match status" value="1"/>
</dbReference>
<keyword evidence="2" id="KW-1185">Reference proteome</keyword>
<name>A0A841F9R4_9ACTN</name>
<dbReference type="Proteomes" id="UP000548476">
    <property type="component" value="Unassembled WGS sequence"/>
</dbReference>
<proteinExistence type="predicted"/>
<comment type="caution">
    <text evidence="1">The sequence shown here is derived from an EMBL/GenBank/DDBJ whole genome shotgun (WGS) entry which is preliminary data.</text>
</comment>
<dbReference type="AlphaFoldDB" id="A0A841F9R4"/>
<reference evidence="1 2" key="1">
    <citation type="submission" date="2020-08" db="EMBL/GenBank/DDBJ databases">
        <title>Genomic Encyclopedia of Type Strains, Phase IV (KMG-IV): sequencing the most valuable type-strain genomes for metagenomic binning, comparative biology and taxonomic classification.</title>
        <authorList>
            <person name="Goeker M."/>
        </authorList>
    </citation>
    <scope>NUCLEOTIDE SEQUENCE [LARGE SCALE GENOMIC DNA]</scope>
    <source>
        <strain evidence="1 2">YIM 65646</strain>
    </source>
</reference>
<protein>
    <submittedName>
        <fullName evidence="1">L-asparaginase II</fullName>
    </submittedName>
</protein>
<gene>
    <name evidence="1" type="ORF">HNR73_001801</name>
</gene>
<dbReference type="PANTHER" id="PTHR42110">
    <property type="entry name" value="L-ASPARAGINASE, PUTATIVE (AFU_ORTHOLOGUE AFUA_3G11890)-RELATED"/>
    <property type="match status" value="1"/>
</dbReference>
<evidence type="ECO:0000313" key="1">
    <source>
        <dbReference type="EMBL" id="MBB6033951.1"/>
    </source>
</evidence>
<dbReference type="EMBL" id="JACHGT010000003">
    <property type="protein sequence ID" value="MBB6033951.1"/>
    <property type="molecule type" value="Genomic_DNA"/>
</dbReference>
<dbReference type="Pfam" id="PF06089">
    <property type="entry name" value="Asparaginase_II"/>
    <property type="match status" value="1"/>
</dbReference>